<name>A0ACD1IE07_9EURO</name>
<evidence type="ECO:0000313" key="1">
    <source>
        <dbReference type="EMBL" id="RAK88838.1"/>
    </source>
</evidence>
<protein>
    <submittedName>
        <fullName evidence="1">Uncharacterized protein</fullName>
    </submittedName>
</protein>
<organism evidence="1 2">
    <name type="scientific">Aspergillus costaricaensis CBS 115574</name>
    <dbReference type="NCBI Taxonomy" id="1448317"/>
    <lineage>
        <taxon>Eukaryota</taxon>
        <taxon>Fungi</taxon>
        <taxon>Dikarya</taxon>
        <taxon>Ascomycota</taxon>
        <taxon>Pezizomycotina</taxon>
        <taxon>Eurotiomycetes</taxon>
        <taxon>Eurotiomycetidae</taxon>
        <taxon>Eurotiales</taxon>
        <taxon>Aspergillaceae</taxon>
        <taxon>Aspergillus</taxon>
        <taxon>Aspergillus subgen. Circumdati</taxon>
    </lineage>
</organism>
<gene>
    <name evidence="1" type="ORF">BO79DRAFT_14418</name>
</gene>
<keyword evidence="2" id="KW-1185">Reference proteome</keyword>
<dbReference type="Proteomes" id="UP000249748">
    <property type="component" value="Unassembled WGS sequence"/>
</dbReference>
<accession>A0ACD1IE07</accession>
<evidence type="ECO:0000313" key="2">
    <source>
        <dbReference type="Proteomes" id="UP000249748"/>
    </source>
</evidence>
<dbReference type="EMBL" id="KZ824549">
    <property type="protein sequence ID" value="RAK88838.1"/>
    <property type="molecule type" value="Genomic_DNA"/>
</dbReference>
<sequence>MNRWTDRQMADNLVNYTDRKNPLRDAREPNTACRFVLRISRIKAFFFLIFVSATVFRTGLTPGGVYVAEETASRAGL</sequence>
<reference evidence="1" key="1">
    <citation type="submission" date="2018-02" db="EMBL/GenBank/DDBJ databases">
        <title>The genomes of Aspergillus section Nigri reveals drivers in fungal speciation.</title>
        <authorList>
            <consortium name="DOE Joint Genome Institute"/>
            <person name="Vesth T.C."/>
            <person name="Nybo J."/>
            <person name="Theobald S."/>
            <person name="Brandl J."/>
            <person name="Frisvad J.C."/>
            <person name="Nielsen K.F."/>
            <person name="Lyhne E.K."/>
            <person name="Kogle M.E."/>
            <person name="Kuo A."/>
            <person name="Riley R."/>
            <person name="Clum A."/>
            <person name="Nolan M."/>
            <person name="Lipzen A."/>
            <person name="Salamov A."/>
            <person name="Henrissat B."/>
            <person name="Wiebenga A."/>
            <person name="De vries R.P."/>
            <person name="Grigoriev I.V."/>
            <person name="Mortensen U.H."/>
            <person name="Andersen M.R."/>
            <person name="Baker S.E."/>
        </authorList>
    </citation>
    <scope>NUCLEOTIDE SEQUENCE</scope>
    <source>
        <strain evidence="1">CBS 115574</strain>
    </source>
</reference>
<proteinExistence type="predicted"/>